<proteinExistence type="predicted"/>
<feature type="transmembrane region" description="Helical" evidence="11">
    <location>
        <begin position="460"/>
        <end position="478"/>
    </location>
</feature>
<evidence type="ECO:0000259" key="12">
    <source>
        <dbReference type="PROSITE" id="PS50042"/>
    </source>
</evidence>
<evidence type="ECO:0000256" key="4">
    <source>
        <dbReference type="ARBA" id="ARBA00022692"/>
    </source>
</evidence>
<gene>
    <name evidence="16" type="ORF">H1P_4500001</name>
</gene>
<evidence type="ECO:0000259" key="14">
    <source>
        <dbReference type="PROSITE" id="PS50929"/>
    </source>
</evidence>
<feature type="transmembrane region" description="Helical" evidence="11">
    <location>
        <begin position="534"/>
        <end position="559"/>
    </location>
</feature>
<accession>A0A563VYH4</accession>
<evidence type="ECO:0000256" key="1">
    <source>
        <dbReference type="ARBA" id="ARBA00004651"/>
    </source>
</evidence>
<dbReference type="Gene3D" id="3.40.50.300">
    <property type="entry name" value="P-loop containing nucleotide triphosphate hydrolases"/>
    <property type="match status" value="1"/>
</dbReference>
<feature type="domain" description="ABC transmembrane type-1" evidence="14">
    <location>
        <begin position="427"/>
        <end position="706"/>
    </location>
</feature>
<dbReference type="Pfam" id="PF00664">
    <property type="entry name" value="ABC_membrane"/>
    <property type="match status" value="1"/>
</dbReference>
<keyword evidence="9 11" id="KW-1133">Transmembrane helix</keyword>
<dbReference type="Gene3D" id="3.90.70.10">
    <property type="entry name" value="Cysteine proteinases"/>
    <property type="match status" value="1"/>
</dbReference>
<dbReference type="GO" id="GO:0016887">
    <property type="term" value="F:ATP hydrolysis activity"/>
    <property type="evidence" value="ECO:0007669"/>
    <property type="project" value="InterPro"/>
</dbReference>
<evidence type="ECO:0000256" key="2">
    <source>
        <dbReference type="ARBA" id="ARBA00022448"/>
    </source>
</evidence>
<evidence type="ECO:0000256" key="8">
    <source>
        <dbReference type="ARBA" id="ARBA00022840"/>
    </source>
</evidence>
<name>A0A563VYH4_9CYAN</name>
<keyword evidence="17" id="KW-1185">Reference proteome</keyword>
<evidence type="ECO:0000256" key="11">
    <source>
        <dbReference type="SAM" id="Phobius"/>
    </source>
</evidence>
<keyword evidence="8" id="KW-0067">ATP-binding</keyword>
<dbReference type="GO" id="GO:0030256">
    <property type="term" value="C:type I protein secretion system complex"/>
    <property type="evidence" value="ECO:0007669"/>
    <property type="project" value="InterPro"/>
</dbReference>
<dbReference type="Gene3D" id="1.20.1560.10">
    <property type="entry name" value="ABC transporter type 1, transmembrane domain"/>
    <property type="match status" value="1"/>
</dbReference>
<evidence type="ECO:0000256" key="9">
    <source>
        <dbReference type="ARBA" id="ARBA00022989"/>
    </source>
</evidence>
<dbReference type="GO" id="GO:0030253">
    <property type="term" value="P:protein secretion by the type I secretion system"/>
    <property type="evidence" value="ECO:0007669"/>
    <property type="project" value="InterPro"/>
</dbReference>
<dbReference type="GO" id="GO:0005886">
    <property type="term" value="C:plasma membrane"/>
    <property type="evidence" value="ECO:0007669"/>
    <property type="project" value="UniProtKB-SubCell"/>
</dbReference>
<evidence type="ECO:0000313" key="17">
    <source>
        <dbReference type="Proteomes" id="UP000320055"/>
    </source>
</evidence>
<keyword evidence="4 11" id="KW-0812">Transmembrane</keyword>
<evidence type="ECO:0000256" key="5">
    <source>
        <dbReference type="ARBA" id="ARBA00022741"/>
    </source>
</evidence>
<dbReference type="PROSITE" id="PS00211">
    <property type="entry name" value="ABC_TRANSPORTER_1"/>
    <property type="match status" value="1"/>
</dbReference>
<dbReference type="InterPro" id="IPR000595">
    <property type="entry name" value="cNMP-bd_dom"/>
</dbReference>
<evidence type="ECO:0000256" key="7">
    <source>
        <dbReference type="ARBA" id="ARBA00022807"/>
    </source>
</evidence>
<dbReference type="PANTHER" id="PTHR43394:SF1">
    <property type="entry name" value="ATP-BINDING CASSETTE SUB-FAMILY B MEMBER 10, MITOCHONDRIAL"/>
    <property type="match status" value="1"/>
</dbReference>
<dbReference type="InterPro" id="IPR011527">
    <property type="entry name" value="ABC1_TM_dom"/>
</dbReference>
<feature type="domain" description="Peptidase C39" evidence="15">
    <location>
        <begin position="274"/>
        <end position="395"/>
    </location>
</feature>
<dbReference type="InterPro" id="IPR027417">
    <property type="entry name" value="P-loop_NTPase"/>
</dbReference>
<dbReference type="NCBIfam" id="TIGR01846">
    <property type="entry name" value="type_I_sec_HlyB"/>
    <property type="match status" value="1"/>
</dbReference>
<dbReference type="InterPro" id="IPR014710">
    <property type="entry name" value="RmlC-like_jellyroll"/>
</dbReference>
<dbReference type="InterPro" id="IPR005074">
    <property type="entry name" value="Peptidase_C39"/>
</dbReference>
<dbReference type="GO" id="GO:0006508">
    <property type="term" value="P:proteolysis"/>
    <property type="evidence" value="ECO:0007669"/>
    <property type="project" value="InterPro"/>
</dbReference>
<dbReference type="Pfam" id="PF00005">
    <property type="entry name" value="ABC_tran"/>
    <property type="match status" value="1"/>
</dbReference>
<dbReference type="PROSITE" id="PS50929">
    <property type="entry name" value="ABC_TM1F"/>
    <property type="match status" value="1"/>
</dbReference>
<dbReference type="InterPro" id="IPR039421">
    <property type="entry name" value="Type_1_exporter"/>
</dbReference>
<protein>
    <submittedName>
        <fullName evidence="16">Peptidase C39</fullName>
    </submittedName>
</protein>
<dbReference type="InterPro" id="IPR003593">
    <property type="entry name" value="AAA+_ATPase"/>
</dbReference>
<dbReference type="FunFam" id="3.40.50.300:FF:000221">
    <property type="entry name" value="Multidrug ABC transporter ATP-binding protein"/>
    <property type="match status" value="1"/>
</dbReference>
<feature type="domain" description="Cyclic nucleotide-binding" evidence="12">
    <location>
        <begin position="17"/>
        <end position="120"/>
    </location>
</feature>
<dbReference type="PROSITE" id="PS50042">
    <property type="entry name" value="CNMP_BINDING_3"/>
    <property type="match status" value="1"/>
</dbReference>
<dbReference type="GO" id="GO:0008234">
    <property type="term" value="F:cysteine-type peptidase activity"/>
    <property type="evidence" value="ECO:0007669"/>
    <property type="project" value="UniProtKB-KW"/>
</dbReference>
<dbReference type="OrthoDB" id="516912at2"/>
<dbReference type="InterPro" id="IPR010132">
    <property type="entry name" value="ATPase_T1SS_HlyB"/>
</dbReference>
<dbReference type="Pfam" id="PF03412">
    <property type="entry name" value="Peptidase_C39"/>
    <property type="match status" value="1"/>
</dbReference>
<evidence type="ECO:0000256" key="3">
    <source>
        <dbReference type="ARBA" id="ARBA00022475"/>
    </source>
</evidence>
<keyword evidence="5" id="KW-0547">Nucleotide-binding</keyword>
<reference evidence="16 17" key="1">
    <citation type="submission" date="2019-01" db="EMBL/GenBank/DDBJ databases">
        <authorList>
            <person name="Brito A."/>
        </authorList>
    </citation>
    <scope>NUCLEOTIDE SEQUENCE [LARGE SCALE GENOMIC DNA]</scope>
    <source>
        <strain evidence="16">1</strain>
    </source>
</reference>
<dbReference type="SMART" id="SM00100">
    <property type="entry name" value="cNMP"/>
    <property type="match status" value="1"/>
</dbReference>
<evidence type="ECO:0000259" key="13">
    <source>
        <dbReference type="PROSITE" id="PS50893"/>
    </source>
</evidence>
<keyword evidence="7" id="KW-0645">Protease</keyword>
<organism evidence="16 17">
    <name type="scientific">Hyella patelloides LEGE 07179</name>
    <dbReference type="NCBI Taxonomy" id="945734"/>
    <lineage>
        <taxon>Bacteria</taxon>
        <taxon>Bacillati</taxon>
        <taxon>Cyanobacteriota</taxon>
        <taxon>Cyanophyceae</taxon>
        <taxon>Pleurocapsales</taxon>
        <taxon>Hyellaceae</taxon>
        <taxon>Hyella</taxon>
    </lineage>
</organism>
<keyword evidence="2" id="KW-0813">Transport</keyword>
<dbReference type="InterPro" id="IPR003439">
    <property type="entry name" value="ABC_transporter-like_ATP-bd"/>
</dbReference>
<keyword evidence="10 11" id="KW-0472">Membrane</keyword>
<dbReference type="SUPFAM" id="SSF90123">
    <property type="entry name" value="ABC transporter transmembrane region"/>
    <property type="match status" value="1"/>
</dbReference>
<keyword evidence="6" id="KW-0378">Hydrolase</keyword>
<feature type="domain" description="ABC transporter" evidence="13">
    <location>
        <begin position="741"/>
        <end position="975"/>
    </location>
</feature>
<dbReference type="Pfam" id="PF00027">
    <property type="entry name" value="cNMP_binding"/>
    <property type="match status" value="1"/>
</dbReference>
<dbReference type="SUPFAM" id="SSF51206">
    <property type="entry name" value="cAMP-binding domain-like"/>
    <property type="match status" value="1"/>
</dbReference>
<dbReference type="EMBL" id="CAACVJ010000391">
    <property type="protein sequence ID" value="VEP16466.1"/>
    <property type="molecule type" value="Genomic_DNA"/>
</dbReference>
<dbReference type="PROSITE" id="PS50893">
    <property type="entry name" value="ABC_TRANSPORTER_2"/>
    <property type="match status" value="1"/>
</dbReference>
<dbReference type="CDD" id="cd18782">
    <property type="entry name" value="ABC_6TM_PrtD_LapB_HlyB_like"/>
    <property type="match status" value="1"/>
</dbReference>
<keyword evidence="3" id="KW-1003">Cell membrane</keyword>
<dbReference type="CDD" id="cd02259">
    <property type="entry name" value="Peptidase_C39_like"/>
    <property type="match status" value="1"/>
</dbReference>
<keyword evidence="7" id="KW-0788">Thiol protease</keyword>
<evidence type="ECO:0000259" key="15">
    <source>
        <dbReference type="PROSITE" id="PS50990"/>
    </source>
</evidence>
<feature type="transmembrane region" description="Helical" evidence="11">
    <location>
        <begin position="423"/>
        <end position="440"/>
    </location>
</feature>
<dbReference type="CDD" id="cd00038">
    <property type="entry name" value="CAP_ED"/>
    <property type="match status" value="1"/>
</dbReference>
<dbReference type="InterPro" id="IPR017871">
    <property type="entry name" value="ABC_transporter-like_CS"/>
</dbReference>
<evidence type="ECO:0000256" key="6">
    <source>
        <dbReference type="ARBA" id="ARBA00022801"/>
    </source>
</evidence>
<dbReference type="PANTHER" id="PTHR43394">
    <property type="entry name" value="ATP-DEPENDENT PERMEASE MDL1, MITOCHONDRIAL"/>
    <property type="match status" value="1"/>
</dbReference>
<dbReference type="SMART" id="SM00382">
    <property type="entry name" value="AAA"/>
    <property type="match status" value="1"/>
</dbReference>
<comment type="subcellular location">
    <subcellularLocation>
        <location evidence="1">Cell membrane</location>
        <topology evidence="1">Multi-pass membrane protein</topology>
    </subcellularLocation>
</comment>
<dbReference type="GO" id="GO:0015421">
    <property type="term" value="F:ABC-type oligopeptide transporter activity"/>
    <property type="evidence" value="ECO:0007669"/>
    <property type="project" value="TreeGrafter"/>
</dbReference>
<sequence>MTATTFSLTKFIEEIQPFNTLPESALTQLGEQLEPVRYLLGEKLLLPKRISTHVLIICRGKVRFLGYDVCREKVVTLEKLESKSLVGASSLVREVYNETAIASTDVDCLALPREIFESLLEKHHNFAAYFRNQISLIEIFEVLGAALNRQADGTTDLKQLAIQAQSQAIVRYFPPDKPTELDPNYQWYVSGGKLPAEIEVNSYFNPEQCKLSRRSSSIRLLGIPESILAQTDSAFPVPVSRQTIEFNPASQAITSPEFLPTIKEGKANKYPFFRGKGTVKEALACFQMLCDYFQVKYRKDIVQRVVNNQAKTGAIDLNFCGAVTDLLGLQVQQITIPVAKIPSIPTPALIAYEDSFAVIYHTSATEVVLGIPSRGIKHRRLDTFADIWGKSGQILLLQPKADTPKQKFGLSWFFPAIIRYRRVLIEVLIASFFVQLFGLVNPLMTQVIIDQVIGGNSLDTLHVFGVLMVIVALFEALLSSLRTHLFADTTNRIDMGLASQVIDRLVRLPMGYFGKRTTGELATRVQELEKIRSFLTGTALTVVLDVVFSVIYIGVMVFYSPLLTATALSVVPLLIILTAIFSPILRRLLRQKAIRHAATQSYLVEVLNGIETVKSQNIELKTRMAWQERYGHFISAGFKAVKLSAVNSSLNSFLNKLSTLLVLWVGAYLVLQSKLTLGELIAFRIIAGYVTNPLMRLSQLWQQFLETALSIERLGDILNHTEESPPEQQRNLPMPPVTGAVTYEDISFSFAGKGSLQLKQVNLEIEAGSFVGIVGESGSGKSTLMKLLPRFYNPMSGRILIDGYDIAKVELYSLRRQLGIVPQNPLLFDGTVYENIALNSPDASVEAITEAAQIAAAHDFIMSLPEGYNTPVGERGSTLSGGQRQRIAIARAVLQNPRLLILDEATSALDYDTEQRVCRNLARRFQGRTVFFITHRLSTIRDADLILMMTNGVIEERGRHQELIALQGRYSCLYQ</sequence>
<dbReference type="SUPFAM" id="SSF52540">
    <property type="entry name" value="P-loop containing nucleoside triphosphate hydrolases"/>
    <property type="match status" value="1"/>
</dbReference>
<feature type="transmembrane region" description="Helical" evidence="11">
    <location>
        <begin position="653"/>
        <end position="671"/>
    </location>
</feature>
<dbReference type="GO" id="GO:0005524">
    <property type="term" value="F:ATP binding"/>
    <property type="evidence" value="ECO:0007669"/>
    <property type="project" value="UniProtKB-KW"/>
</dbReference>
<dbReference type="AlphaFoldDB" id="A0A563VYH4"/>
<dbReference type="PROSITE" id="PS50990">
    <property type="entry name" value="PEPTIDASE_C39"/>
    <property type="match status" value="1"/>
</dbReference>
<evidence type="ECO:0000256" key="10">
    <source>
        <dbReference type="ARBA" id="ARBA00023136"/>
    </source>
</evidence>
<dbReference type="Proteomes" id="UP000320055">
    <property type="component" value="Unassembled WGS sequence"/>
</dbReference>
<dbReference type="RefSeq" id="WP_144875258.1">
    <property type="nucleotide sequence ID" value="NZ_LR214185.1"/>
</dbReference>
<evidence type="ECO:0000313" key="16">
    <source>
        <dbReference type="EMBL" id="VEP16466.1"/>
    </source>
</evidence>
<dbReference type="InterPro" id="IPR036640">
    <property type="entry name" value="ABC1_TM_sf"/>
</dbReference>
<dbReference type="InterPro" id="IPR018490">
    <property type="entry name" value="cNMP-bd_dom_sf"/>
</dbReference>
<dbReference type="Gene3D" id="2.60.120.10">
    <property type="entry name" value="Jelly Rolls"/>
    <property type="match status" value="1"/>
</dbReference>
<feature type="transmembrane region" description="Helical" evidence="11">
    <location>
        <begin position="565"/>
        <end position="585"/>
    </location>
</feature>